<dbReference type="RefSeq" id="WP_009553771.1">
    <property type="nucleotide sequence ID" value="NZ_CP047418.1"/>
</dbReference>
<keyword evidence="1" id="KW-0812">Transmembrane</keyword>
<keyword evidence="1" id="KW-1133">Transmembrane helix</keyword>
<dbReference type="NCBIfam" id="TIGR02327">
    <property type="entry name" value="int_mem_ywzB"/>
    <property type="match status" value="1"/>
</dbReference>
<dbReference type="GeneID" id="89599953"/>
<dbReference type="Pfam" id="PF06612">
    <property type="entry name" value="DUF1146"/>
    <property type="match status" value="1"/>
</dbReference>
<dbReference type="InterPro" id="IPR009526">
    <property type="entry name" value="DUF1146"/>
</dbReference>
<name>A0A7H9EKM2_9LACO</name>
<keyword evidence="1" id="KW-0472">Membrane</keyword>
<dbReference type="Proteomes" id="UP000510886">
    <property type="component" value="Chromosome"/>
</dbReference>
<dbReference type="AlphaFoldDB" id="A0A7H9EKM2"/>
<evidence type="ECO:0000256" key="1">
    <source>
        <dbReference type="SAM" id="Phobius"/>
    </source>
</evidence>
<proteinExistence type="predicted"/>
<gene>
    <name evidence="2" type="ORF">GTO87_06070</name>
</gene>
<sequence>MKAVGVMALLGIISHFGFIILAFMGLQTLRLDRYFMKEQQAMFKLVLIMLAVAIGFGCSSFFLSFIDNVRNLSFLF</sequence>
<dbReference type="EMBL" id="CP047418">
    <property type="protein sequence ID" value="QLL78206.1"/>
    <property type="molecule type" value="Genomic_DNA"/>
</dbReference>
<organism evidence="2 3">
    <name type="scientific">Ligilactobacillus saerimneri</name>
    <dbReference type="NCBI Taxonomy" id="228229"/>
    <lineage>
        <taxon>Bacteria</taxon>
        <taxon>Bacillati</taxon>
        <taxon>Bacillota</taxon>
        <taxon>Bacilli</taxon>
        <taxon>Lactobacillales</taxon>
        <taxon>Lactobacillaceae</taxon>
        <taxon>Ligilactobacillus</taxon>
    </lineage>
</organism>
<feature type="transmembrane region" description="Helical" evidence="1">
    <location>
        <begin position="6"/>
        <end position="24"/>
    </location>
</feature>
<evidence type="ECO:0000313" key="3">
    <source>
        <dbReference type="Proteomes" id="UP000510886"/>
    </source>
</evidence>
<reference evidence="2 3" key="1">
    <citation type="submission" date="2020-01" db="EMBL/GenBank/DDBJ databases">
        <title>Complete and circular genome sequences of six lactobacillus isolates from horses.</title>
        <authorList>
            <person name="Hassan H.M."/>
        </authorList>
    </citation>
    <scope>NUCLEOTIDE SEQUENCE [LARGE SCALE GENOMIC DNA]</scope>
    <source>
        <strain evidence="2 3">1A</strain>
    </source>
</reference>
<feature type="transmembrane region" description="Helical" evidence="1">
    <location>
        <begin position="45"/>
        <end position="66"/>
    </location>
</feature>
<evidence type="ECO:0000313" key="2">
    <source>
        <dbReference type="EMBL" id="QLL78206.1"/>
    </source>
</evidence>
<accession>A0A7H9EKM2</accession>
<dbReference type="KEGG" id="lsw:GTO87_06070"/>
<protein>
    <submittedName>
        <fullName evidence="2">DUF1146 domain-containing protein</fullName>
    </submittedName>
</protein>